<dbReference type="InterPro" id="IPR023213">
    <property type="entry name" value="CAT-like_dom_sf"/>
</dbReference>
<dbReference type="GO" id="GO:0005737">
    <property type="term" value="C:cytoplasm"/>
    <property type="evidence" value="ECO:0007669"/>
    <property type="project" value="TreeGrafter"/>
</dbReference>
<keyword evidence="12" id="KW-1185">Reference proteome</keyword>
<feature type="domain" description="Lipoyl-binding" evidence="9">
    <location>
        <begin position="2"/>
        <end position="77"/>
    </location>
</feature>
<keyword evidence="4 7" id="KW-0808">Transferase</keyword>
<dbReference type="Pfam" id="PF00364">
    <property type="entry name" value="Biotin_lipoyl"/>
    <property type="match status" value="1"/>
</dbReference>
<feature type="region of interest" description="Disordered" evidence="8">
    <location>
        <begin position="83"/>
        <end position="134"/>
    </location>
</feature>
<dbReference type="InterPro" id="IPR036625">
    <property type="entry name" value="E3-bd_dom_sf"/>
</dbReference>
<feature type="region of interest" description="Disordered" evidence="8">
    <location>
        <begin position="172"/>
        <end position="205"/>
    </location>
</feature>
<dbReference type="EC" id="2.3.1.-" evidence="7"/>
<proteinExistence type="inferred from homology"/>
<dbReference type="GO" id="GO:0031405">
    <property type="term" value="F:lipoic acid binding"/>
    <property type="evidence" value="ECO:0007669"/>
    <property type="project" value="TreeGrafter"/>
</dbReference>
<evidence type="ECO:0000256" key="4">
    <source>
        <dbReference type="ARBA" id="ARBA00022679"/>
    </source>
</evidence>
<evidence type="ECO:0000256" key="8">
    <source>
        <dbReference type="SAM" id="MobiDB-lite"/>
    </source>
</evidence>
<dbReference type="AlphaFoldDB" id="A0A1E2V9K7"/>
<feature type="domain" description="Peripheral subunit-binding (PSBD)" evidence="10">
    <location>
        <begin position="130"/>
        <end position="167"/>
    </location>
</feature>
<evidence type="ECO:0000313" key="11">
    <source>
        <dbReference type="EMBL" id="ODC03671.1"/>
    </source>
</evidence>
<dbReference type="InterPro" id="IPR011053">
    <property type="entry name" value="Single_hybrid_motif"/>
</dbReference>
<dbReference type="STRING" id="197479.BFW38_09055"/>
<dbReference type="Gene3D" id="4.10.320.10">
    <property type="entry name" value="E3-binding domain"/>
    <property type="match status" value="1"/>
</dbReference>
<dbReference type="GO" id="GO:0016407">
    <property type="term" value="F:acetyltransferase activity"/>
    <property type="evidence" value="ECO:0007669"/>
    <property type="project" value="TreeGrafter"/>
</dbReference>
<comment type="cofactor">
    <cofactor evidence="1 7">
        <name>(R)-lipoate</name>
        <dbReference type="ChEBI" id="CHEBI:83088"/>
    </cofactor>
</comment>
<dbReference type="Pfam" id="PF00198">
    <property type="entry name" value="2-oxoacid_dh"/>
    <property type="match status" value="1"/>
</dbReference>
<dbReference type="FunFam" id="4.10.320.10:FF:000002">
    <property type="entry name" value="Dihydrolipoamide acetyltransferase component of pyruvate dehydrogenase complex"/>
    <property type="match status" value="1"/>
</dbReference>
<sequence>MKTDFILPDIGEGIVECELVEWHVQPGQAIEEDQPVADVMTDKALVEITAMHTGTISQLYWAQGETARVGQPLFEIEVDADHEETTETVTQGDALNAESSSSNSANPCSESTTSDHNTSATTVSRPGKALASPAVRRIARERSLDLSLIQGSGKDGRVLKEDLLKEDLLNDQSNHQGDVSSSSHQTADNMPAVGTSHQPGSDRTEPIKGVRAAMARQMEEAVKCIPHFTYSDEVDITTLDQLRQQLKQEIEVEGIKLSLLPFMMKALALAIQAYPILNSRVNDDCTTLTYLNDVNIGMAADTPMGLMVPNIKQVQHKSLREIAAEVTQLTEQARAGRLPPDSMKQGTISISNIGALGGTTATPIINKPEVAIVALGRMQSLPRFNNQGDVEARKIIQISWSGDHRIIDGATMARFSNLWKSYLEQPVTMLTELR</sequence>
<dbReference type="InterPro" id="IPR001078">
    <property type="entry name" value="2-oxoacid_DH_actylTfrase"/>
</dbReference>
<dbReference type="OrthoDB" id="9805770at2"/>
<feature type="compositionally biased region" description="Polar residues" evidence="8">
    <location>
        <begin position="172"/>
        <end position="188"/>
    </location>
</feature>
<gene>
    <name evidence="11" type="ORF">BFW38_09055</name>
</gene>
<name>A0A1E2V9K7_9GAMM</name>
<evidence type="ECO:0000256" key="6">
    <source>
        <dbReference type="ARBA" id="ARBA00023315"/>
    </source>
</evidence>
<dbReference type="Proteomes" id="UP000094291">
    <property type="component" value="Unassembled WGS sequence"/>
</dbReference>
<reference evidence="11 12" key="1">
    <citation type="submission" date="2016-08" db="EMBL/GenBank/DDBJ databases">
        <authorList>
            <person name="Seilhamer J.J."/>
        </authorList>
    </citation>
    <scope>NUCLEOTIDE SEQUENCE [LARGE SCALE GENOMIC DNA]</scope>
    <source>
        <strain evidence="11 12">PH27A</strain>
    </source>
</reference>
<feature type="compositionally biased region" description="Low complexity" evidence="8">
    <location>
        <begin position="96"/>
        <end position="111"/>
    </location>
</feature>
<evidence type="ECO:0000256" key="2">
    <source>
        <dbReference type="ARBA" id="ARBA00007317"/>
    </source>
</evidence>
<dbReference type="InterPro" id="IPR004167">
    <property type="entry name" value="PSBD"/>
</dbReference>
<dbReference type="RefSeq" id="WP_068998088.1">
    <property type="nucleotide sequence ID" value="NZ_MDTQ01000001.1"/>
</dbReference>
<dbReference type="InterPro" id="IPR050743">
    <property type="entry name" value="2-oxoacid_DH_E2_comp"/>
</dbReference>
<evidence type="ECO:0000256" key="3">
    <source>
        <dbReference type="ARBA" id="ARBA00011484"/>
    </source>
</evidence>
<keyword evidence="6 7" id="KW-0012">Acyltransferase</keyword>
<comment type="subunit">
    <text evidence="3">Forms a 24-polypeptide structural core with octahedral symmetry.</text>
</comment>
<evidence type="ECO:0000256" key="1">
    <source>
        <dbReference type="ARBA" id="ARBA00001938"/>
    </source>
</evidence>
<dbReference type="SUPFAM" id="SSF47005">
    <property type="entry name" value="Peripheral subunit-binding domain of 2-oxo acid dehydrogenase complex"/>
    <property type="match status" value="1"/>
</dbReference>
<dbReference type="PROSITE" id="PS50968">
    <property type="entry name" value="BIOTINYL_LIPOYL"/>
    <property type="match status" value="1"/>
</dbReference>
<dbReference type="EMBL" id="MDTQ01000001">
    <property type="protein sequence ID" value="ODC03671.1"/>
    <property type="molecule type" value="Genomic_DNA"/>
</dbReference>
<dbReference type="PROSITE" id="PS51826">
    <property type="entry name" value="PSBD"/>
    <property type="match status" value="1"/>
</dbReference>
<comment type="caution">
    <text evidence="11">The sequence shown here is derived from an EMBL/GenBank/DDBJ whole genome shotgun (WGS) entry which is preliminary data.</text>
</comment>
<protein>
    <recommendedName>
        <fullName evidence="7">Dihydrolipoamide acetyltransferase component of pyruvate dehydrogenase complex</fullName>
        <ecNumber evidence="7">2.3.1.-</ecNumber>
    </recommendedName>
</protein>
<accession>A0A1E2V9K7</accession>
<evidence type="ECO:0000256" key="7">
    <source>
        <dbReference type="RuleBase" id="RU003423"/>
    </source>
</evidence>
<dbReference type="Gene3D" id="3.30.559.10">
    <property type="entry name" value="Chloramphenicol acetyltransferase-like domain"/>
    <property type="match status" value="1"/>
</dbReference>
<evidence type="ECO:0000259" key="9">
    <source>
        <dbReference type="PROSITE" id="PS50968"/>
    </source>
</evidence>
<dbReference type="Gene3D" id="2.40.50.100">
    <property type="match status" value="1"/>
</dbReference>
<dbReference type="Pfam" id="PF02817">
    <property type="entry name" value="E3_binding"/>
    <property type="match status" value="1"/>
</dbReference>
<dbReference type="SUPFAM" id="SSF52777">
    <property type="entry name" value="CoA-dependent acyltransferases"/>
    <property type="match status" value="1"/>
</dbReference>
<evidence type="ECO:0000259" key="10">
    <source>
        <dbReference type="PROSITE" id="PS51826"/>
    </source>
</evidence>
<organism evidence="11 12">
    <name type="scientific">Terasakiispira papahanaumokuakeensis</name>
    <dbReference type="NCBI Taxonomy" id="197479"/>
    <lineage>
        <taxon>Bacteria</taxon>
        <taxon>Pseudomonadati</taxon>
        <taxon>Pseudomonadota</taxon>
        <taxon>Gammaproteobacteria</taxon>
        <taxon>Oceanospirillales</taxon>
        <taxon>Terasakiispira</taxon>
    </lineage>
</organism>
<evidence type="ECO:0000313" key="12">
    <source>
        <dbReference type="Proteomes" id="UP000094291"/>
    </source>
</evidence>
<keyword evidence="5 7" id="KW-0450">Lipoyl</keyword>
<dbReference type="FunFam" id="3.30.559.10:FF:000027">
    <property type="entry name" value="Dihydrolipoamide acetyltransferase component of pyruvate dehydrogenase complex"/>
    <property type="match status" value="1"/>
</dbReference>
<comment type="similarity">
    <text evidence="2 7">Belongs to the 2-oxoacid dehydrogenase family.</text>
</comment>
<evidence type="ECO:0000256" key="5">
    <source>
        <dbReference type="ARBA" id="ARBA00022823"/>
    </source>
</evidence>
<dbReference type="CDD" id="cd06849">
    <property type="entry name" value="lipoyl_domain"/>
    <property type="match status" value="1"/>
</dbReference>
<feature type="compositionally biased region" description="Polar residues" evidence="8">
    <location>
        <begin position="112"/>
        <end position="124"/>
    </location>
</feature>
<dbReference type="PANTHER" id="PTHR43178">
    <property type="entry name" value="DIHYDROLIPOAMIDE ACETYLTRANSFERASE COMPONENT OF PYRUVATE DEHYDROGENASE COMPLEX"/>
    <property type="match status" value="1"/>
</dbReference>
<dbReference type="SUPFAM" id="SSF51230">
    <property type="entry name" value="Single hybrid motif"/>
    <property type="match status" value="1"/>
</dbReference>
<dbReference type="PANTHER" id="PTHR43178:SF5">
    <property type="entry name" value="LIPOAMIDE ACYLTRANSFERASE COMPONENT OF BRANCHED-CHAIN ALPHA-KETO ACID DEHYDROGENASE COMPLEX, MITOCHONDRIAL"/>
    <property type="match status" value="1"/>
</dbReference>
<dbReference type="InterPro" id="IPR000089">
    <property type="entry name" value="Biotin_lipoyl"/>
</dbReference>